<evidence type="ECO:0000313" key="2">
    <source>
        <dbReference type="EMBL" id="THH08773.1"/>
    </source>
</evidence>
<dbReference type="Proteomes" id="UP000310158">
    <property type="component" value="Unassembled WGS sequence"/>
</dbReference>
<evidence type="ECO:0000313" key="3">
    <source>
        <dbReference type="Proteomes" id="UP000310158"/>
    </source>
</evidence>
<name>A0A4V3XD86_9AGAM</name>
<evidence type="ECO:0000256" key="1">
    <source>
        <dbReference type="SAM" id="MobiDB-lite"/>
    </source>
</evidence>
<keyword evidence="3" id="KW-1185">Reference proteome</keyword>
<feature type="region of interest" description="Disordered" evidence="1">
    <location>
        <begin position="133"/>
        <end position="183"/>
    </location>
</feature>
<gene>
    <name evidence="2" type="ORF">EW146_g8887</name>
</gene>
<reference evidence="2 3" key="1">
    <citation type="submission" date="2019-02" db="EMBL/GenBank/DDBJ databases">
        <title>Genome sequencing of the rare red list fungi Bondarzewia mesenterica.</title>
        <authorList>
            <person name="Buettner E."/>
            <person name="Kellner H."/>
        </authorList>
    </citation>
    <scope>NUCLEOTIDE SEQUENCE [LARGE SCALE GENOMIC DNA]</scope>
    <source>
        <strain evidence="2 3">DSM 108281</strain>
    </source>
</reference>
<feature type="region of interest" description="Disordered" evidence="1">
    <location>
        <begin position="15"/>
        <end position="42"/>
    </location>
</feature>
<proteinExistence type="predicted"/>
<sequence>MFSSADKRSVVIVGGGGAGAKHRRPALHAPGSFPTHADTHQQEDRLEDRIFIPYDHLPSKGIGEVMVGNKHSAVAPLTAVLLVFIAEVLSIELSLHSNHLDESEDIWGFGQSDVNDSVAGDPAMEWHPDDIEMQESSLPTGSPEGQSGAHTPEGQTATEETSENPQHPSRTASPSPQSSTGLLTGPQAVINILSARPFALATLSCFRNFTTCISTYRNDNIIASCSGSDDPASTIRWEWYSRRNSQ</sequence>
<accession>A0A4V3XD86</accession>
<dbReference type="AlphaFoldDB" id="A0A4V3XD86"/>
<protein>
    <submittedName>
        <fullName evidence="2">Uncharacterized protein</fullName>
    </submittedName>
</protein>
<feature type="compositionally biased region" description="Polar residues" evidence="1">
    <location>
        <begin position="134"/>
        <end position="182"/>
    </location>
</feature>
<comment type="caution">
    <text evidence="2">The sequence shown here is derived from an EMBL/GenBank/DDBJ whole genome shotgun (WGS) entry which is preliminary data.</text>
</comment>
<dbReference type="EMBL" id="SGPL01000675">
    <property type="protein sequence ID" value="THH08773.1"/>
    <property type="molecule type" value="Genomic_DNA"/>
</dbReference>
<organism evidence="2 3">
    <name type="scientific">Bondarzewia mesenterica</name>
    <dbReference type="NCBI Taxonomy" id="1095465"/>
    <lineage>
        <taxon>Eukaryota</taxon>
        <taxon>Fungi</taxon>
        <taxon>Dikarya</taxon>
        <taxon>Basidiomycota</taxon>
        <taxon>Agaricomycotina</taxon>
        <taxon>Agaricomycetes</taxon>
        <taxon>Russulales</taxon>
        <taxon>Bondarzewiaceae</taxon>
        <taxon>Bondarzewia</taxon>
    </lineage>
</organism>